<name>A0A455SV30_9CHLR</name>
<dbReference type="EMBL" id="AP019377">
    <property type="protein sequence ID" value="BBH92283.1"/>
    <property type="molecule type" value="Genomic_DNA"/>
</dbReference>
<reference evidence="1" key="1">
    <citation type="submission" date="2018-12" db="EMBL/GenBank/DDBJ databases">
        <title>Novel natural products biosynthetic potential of the class Ktedonobacteria.</title>
        <authorList>
            <person name="Zheng Y."/>
            <person name="Saitou A."/>
            <person name="Wang C.M."/>
            <person name="Toyoda A."/>
            <person name="Minakuchi Y."/>
            <person name="Sekiguchi Y."/>
            <person name="Ueda K."/>
            <person name="Takano H."/>
            <person name="Sakai Y."/>
            <person name="Yokota A."/>
            <person name="Yabe S."/>
        </authorList>
    </citation>
    <scope>NUCLEOTIDE SEQUENCE</scope>
    <source>
        <strain evidence="1">A3-2</strain>
    </source>
</reference>
<organism evidence="1">
    <name type="scientific">Thermogemmatispora argillosa</name>
    <dbReference type="NCBI Taxonomy" id="2045280"/>
    <lineage>
        <taxon>Bacteria</taxon>
        <taxon>Bacillati</taxon>
        <taxon>Chloroflexota</taxon>
        <taxon>Ktedonobacteria</taxon>
        <taxon>Thermogemmatisporales</taxon>
        <taxon>Thermogemmatisporaceae</taxon>
        <taxon>Thermogemmatispora</taxon>
    </lineage>
</organism>
<gene>
    <name evidence="1" type="ORF">KTA_04820</name>
</gene>
<evidence type="ECO:0000313" key="1">
    <source>
        <dbReference type="EMBL" id="BBH92283.1"/>
    </source>
</evidence>
<protein>
    <submittedName>
        <fullName evidence="1">Uncharacterized protein</fullName>
    </submittedName>
</protein>
<sequence length="679" mass="75923">MRKWLTGPEAVRISPTETALLRWLLWHPLLSAHELARLEQSRQRHAPDAAVARPVLEPASISQVRRDLRRLKRGLVLAFRLKEPGWPVAEERYALTVAGVTAFAHQFQPPLSAEALACAYPIEQEDLLSRLACPVSTLVLATCFTSLIEGARQDWQVRVFQFPCSLRSLQRLAGWSEWSAARTRPLNAALCLLQSSQPEQQSVPLLLLPGPHQEQPFPWRQAANLLGQLARLYQANGQEPQAGIPLVLVVSTAAHLPAWSDLLQQLASTQCRVPQGGMLLVEQVRQEGFLTAPCWRFAELAALRASSTSAWKAAATQRPTVSTLLLEQMRIRSQQQADLPQPGEDPALLLARQSHLWTRSKQPSWRRLGHPVRLPDARWAASLIRGASRQAGADVSTAGTLATAARLNLTLTAWQKRLLLLVARFPLLSRAQAAQLLGLKGQAERRLQRLLVALLATDLLTCYRWSAAPGREQERLLPTQAAAGYLVTRGALPPYWGESGQLVSSQHGPLWLPPQARGLLAQMQHTHGLYTCLAALSWAATQEPAIDGSWIWSTRESARRWFDPRRRQWIQLRPDATWIIWLRGQPLPVCLLIEYDRATRQREFLAKAETYAIASQQTGGHFPPVLIITTQPRTVARIHTCWQLSRAPQPMLLLLQAALDQPATLHHMTDWLLQLCSLP</sequence>
<accession>A0A455SV30</accession>
<dbReference type="AlphaFoldDB" id="A0A455SV30"/>
<proteinExistence type="predicted"/>